<keyword evidence="2" id="KW-1185">Reference proteome</keyword>
<dbReference type="Proteomes" id="UP000450917">
    <property type="component" value="Unassembled WGS sequence"/>
</dbReference>
<comment type="caution">
    <text evidence="1">The sequence shown here is derived from an EMBL/GenBank/DDBJ whole genome shotgun (WGS) entry which is preliminary data.</text>
</comment>
<sequence length="55" mass="6261">MIREIGRMIPGSEAGCERFRRQDKVKFEVPNFMQGAKPLADDIENKVDGSNRHSV</sequence>
<evidence type="ECO:0000313" key="1">
    <source>
        <dbReference type="EMBL" id="MUG69604.1"/>
    </source>
</evidence>
<accession>A0A7X2Z796</accession>
<dbReference type="AlphaFoldDB" id="A0A7X2Z796"/>
<dbReference type="RefSeq" id="WP_155613960.1">
    <property type="nucleotide sequence ID" value="NZ_JARTHJ010000244.1"/>
</dbReference>
<organism evidence="1 2">
    <name type="scientific">Paenibacillus validus</name>
    <dbReference type="NCBI Taxonomy" id="44253"/>
    <lineage>
        <taxon>Bacteria</taxon>
        <taxon>Bacillati</taxon>
        <taxon>Bacillota</taxon>
        <taxon>Bacilli</taxon>
        <taxon>Bacillales</taxon>
        <taxon>Paenibacillaceae</taxon>
        <taxon>Paenibacillus</taxon>
    </lineage>
</organism>
<name>A0A7X2Z796_9BACL</name>
<evidence type="ECO:0000313" key="2">
    <source>
        <dbReference type="Proteomes" id="UP000450917"/>
    </source>
</evidence>
<gene>
    <name evidence="1" type="ORF">GNP93_02820</name>
</gene>
<dbReference type="EMBL" id="WNZX01000002">
    <property type="protein sequence ID" value="MUG69604.1"/>
    <property type="molecule type" value="Genomic_DNA"/>
</dbReference>
<reference evidence="1 2" key="1">
    <citation type="submission" date="2019-11" db="EMBL/GenBank/DDBJ databases">
        <title>Draft genome sequences of five Paenibacillus species of dairy origin.</title>
        <authorList>
            <person name="Olajide A.M."/>
            <person name="Chen S."/>
            <person name="Lapointe G."/>
        </authorList>
    </citation>
    <scope>NUCLEOTIDE SEQUENCE [LARGE SCALE GENOMIC DNA]</scope>
    <source>
        <strain evidence="1 2">2CS3</strain>
    </source>
</reference>
<protein>
    <submittedName>
        <fullName evidence="1">Uncharacterized protein</fullName>
    </submittedName>
</protein>
<proteinExistence type="predicted"/>